<reference evidence="2 3" key="1">
    <citation type="submission" date="2020-10" db="EMBL/GenBank/DDBJ databases">
        <title>Genomic diversity and antimicrobial resistance of Haemophilus colonising the airways of young children with cystic fibrosis.</title>
        <authorList>
            <person name="Watts S.C."/>
            <person name="Judd L.M."/>
            <person name="Carzino R."/>
            <person name="Ranganathan S."/>
            <person name="Holt K.E."/>
        </authorList>
    </citation>
    <scope>NUCLEOTIDE SEQUENCE [LARGE SCALE GENOMIC DNA]</scope>
    <source>
        <strain evidence="2 3">M1C137_2</strain>
    </source>
</reference>
<name>A0A369YM30_HAEPA</name>
<dbReference type="EMBL" id="CP063120">
    <property type="protein sequence ID" value="QOR17847.1"/>
    <property type="molecule type" value="Genomic_DNA"/>
</dbReference>
<evidence type="ECO:0000256" key="1">
    <source>
        <dbReference type="ARBA" id="ARBA00006171"/>
    </source>
</evidence>
<dbReference type="GO" id="GO:0050308">
    <property type="term" value="F:sugar-phosphatase activity"/>
    <property type="evidence" value="ECO:0007669"/>
    <property type="project" value="TreeGrafter"/>
</dbReference>
<dbReference type="InterPro" id="IPR041492">
    <property type="entry name" value="HAD_2"/>
</dbReference>
<dbReference type="Gene3D" id="3.40.50.1000">
    <property type="entry name" value="HAD superfamily/HAD-like"/>
    <property type="match status" value="1"/>
</dbReference>
<dbReference type="NCBIfam" id="TIGR01509">
    <property type="entry name" value="HAD-SF-IA-v3"/>
    <property type="match status" value="1"/>
</dbReference>
<dbReference type="Pfam" id="PF13419">
    <property type="entry name" value="HAD_2"/>
    <property type="match status" value="1"/>
</dbReference>
<dbReference type="InterPro" id="IPR010976">
    <property type="entry name" value="B-phosphoglucomutase_hydrolase"/>
</dbReference>
<dbReference type="NCBIfam" id="TIGR02009">
    <property type="entry name" value="PGMB-YQAB-SF"/>
    <property type="match status" value="1"/>
</dbReference>
<dbReference type="InterPro" id="IPR036412">
    <property type="entry name" value="HAD-like_sf"/>
</dbReference>
<evidence type="ECO:0000313" key="3">
    <source>
        <dbReference type="Proteomes" id="UP000595009"/>
    </source>
</evidence>
<dbReference type="SFLD" id="SFLDS00003">
    <property type="entry name" value="Haloacid_Dehalogenase"/>
    <property type="match status" value="1"/>
</dbReference>
<dbReference type="CDD" id="cd07505">
    <property type="entry name" value="HAD_BPGM-like"/>
    <property type="match status" value="1"/>
</dbReference>
<dbReference type="OMA" id="YHGRRPM"/>
<dbReference type="PRINTS" id="PR00413">
    <property type="entry name" value="HADHALOGNASE"/>
</dbReference>
<dbReference type="RefSeq" id="WP_014064499.1">
    <property type="nucleotide sequence ID" value="NZ_CP063120.1"/>
</dbReference>
<dbReference type="PANTHER" id="PTHR43481">
    <property type="entry name" value="FRUCTOSE-1-PHOSPHATE PHOSPHATASE"/>
    <property type="match status" value="1"/>
</dbReference>
<accession>A0A369YM30</accession>
<gene>
    <name evidence="2" type="ORF">INP94_02865</name>
</gene>
<organism evidence="2 3">
    <name type="scientific">Haemophilus parainfluenzae</name>
    <dbReference type="NCBI Taxonomy" id="729"/>
    <lineage>
        <taxon>Bacteria</taxon>
        <taxon>Pseudomonadati</taxon>
        <taxon>Pseudomonadota</taxon>
        <taxon>Gammaproteobacteria</taxon>
        <taxon>Pasteurellales</taxon>
        <taxon>Pasteurellaceae</taxon>
        <taxon>Haemophilus</taxon>
    </lineage>
</organism>
<dbReference type="PANTHER" id="PTHR43481:SF4">
    <property type="entry name" value="GLYCEROL-1-PHOSPHATE PHOSPHOHYDROLASE 1-RELATED"/>
    <property type="match status" value="1"/>
</dbReference>
<dbReference type="InterPro" id="IPR051806">
    <property type="entry name" value="HAD-like_SPP"/>
</dbReference>
<dbReference type="InterPro" id="IPR023214">
    <property type="entry name" value="HAD_sf"/>
</dbReference>
<dbReference type="SFLD" id="SFLDG01135">
    <property type="entry name" value="C1.5.6:_HAD__Beta-PGM__Phospha"/>
    <property type="match status" value="1"/>
</dbReference>
<proteinExistence type="inferred from homology"/>
<dbReference type="Gene3D" id="1.10.150.240">
    <property type="entry name" value="Putative phosphatase, domain 2"/>
    <property type="match status" value="1"/>
</dbReference>
<comment type="similarity">
    <text evidence="1">Belongs to the HAD-like hydrolase superfamily. CbbY/CbbZ/Gph/YieH family.</text>
</comment>
<evidence type="ECO:0000313" key="2">
    <source>
        <dbReference type="EMBL" id="QOR17847.1"/>
    </source>
</evidence>
<dbReference type="SUPFAM" id="SSF56784">
    <property type="entry name" value="HAD-like"/>
    <property type="match status" value="1"/>
</dbReference>
<dbReference type="InterPro" id="IPR023198">
    <property type="entry name" value="PGP-like_dom2"/>
</dbReference>
<dbReference type="Proteomes" id="UP000595009">
    <property type="component" value="Chromosome"/>
</dbReference>
<keyword evidence="2" id="KW-0378">Hydrolase</keyword>
<dbReference type="SFLD" id="SFLDG01129">
    <property type="entry name" value="C1.5:_HAD__Beta-PGM__Phosphata"/>
    <property type="match status" value="1"/>
</dbReference>
<dbReference type="InterPro" id="IPR006439">
    <property type="entry name" value="HAD-SF_hydro_IA"/>
</dbReference>
<dbReference type="AlphaFoldDB" id="A0A369YM30"/>
<protein>
    <submittedName>
        <fullName evidence="2">Beta-phosphoglucomutase family hydrolase</fullName>
    </submittedName>
</protein>
<sequence>MIDNRLFEKYDGLIFDMDGTLIDTMPVHARAWNMVGEQFGYRFNSQIMYDLGGATVSTIASAIMQDAGMPQERLNEVIQAKRKLSYELIPTESKLLPTFDVVRHYYQQKPIALGSGSNRQMIDMLMQKLDIKHYFNAIVSADDVKEHKPHPETFLRCAELAKAEPSRCIVFEDADLGVKAGLNAGMDVFDVRTREIIRA</sequence>